<accession>A0A914LP28</accession>
<reference evidence="2" key="1">
    <citation type="submission" date="2022-11" db="UniProtKB">
        <authorList>
            <consortium name="WormBaseParasite"/>
        </authorList>
    </citation>
    <scope>IDENTIFICATION</scope>
</reference>
<organism evidence="1 2">
    <name type="scientific">Meloidogyne incognita</name>
    <name type="common">Southern root-knot nematode worm</name>
    <name type="synonym">Oxyuris incognita</name>
    <dbReference type="NCBI Taxonomy" id="6306"/>
    <lineage>
        <taxon>Eukaryota</taxon>
        <taxon>Metazoa</taxon>
        <taxon>Ecdysozoa</taxon>
        <taxon>Nematoda</taxon>
        <taxon>Chromadorea</taxon>
        <taxon>Rhabditida</taxon>
        <taxon>Tylenchina</taxon>
        <taxon>Tylenchomorpha</taxon>
        <taxon>Tylenchoidea</taxon>
        <taxon>Meloidogynidae</taxon>
        <taxon>Meloidogyninae</taxon>
        <taxon>Meloidogyne</taxon>
        <taxon>Meloidogyne incognita group</taxon>
    </lineage>
</organism>
<keyword evidence="1" id="KW-1185">Reference proteome</keyword>
<dbReference type="Proteomes" id="UP000887563">
    <property type="component" value="Unplaced"/>
</dbReference>
<evidence type="ECO:0000313" key="1">
    <source>
        <dbReference type="Proteomes" id="UP000887563"/>
    </source>
</evidence>
<dbReference type="AlphaFoldDB" id="A0A914LP28"/>
<sequence>MIRGSLFRDFEFFQNIHAFNNWWAPQANNWENYWSIPRLNAVYWQCVEVAGCQCALRVIRLDNGTVDVAKRNEHEHGGMYILADGEDF</sequence>
<dbReference type="WBParaSite" id="Minc3s00708g16381">
    <property type="protein sequence ID" value="Minc3s00708g16381"/>
    <property type="gene ID" value="Minc3s00708g16381"/>
</dbReference>
<protein>
    <submittedName>
        <fullName evidence="2">Uncharacterized protein</fullName>
    </submittedName>
</protein>
<proteinExistence type="predicted"/>
<name>A0A914LP28_MELIC</name>
<evidence type="ECO:0000313" key="2">
    <source>
        <dbReference type="WBParaSite" id="Minc3s00708g16381"/>
    </source>
</evidence>